<evidence type="ECO:0000256" key="1">
    <source>
        <dbReference type="SAM" id="MobiDB-lite"/>
    </source>
</evidence>
<sequence length="888" mass="96236">MMEDQSQSMFAPLTDEEVAAAGGDDGNGRGTAPADRTPIVPVPADAPPMQFKLPRKDGKASGSPTRSWPYHDAAGNLVGYVCRWDFKDEAGERAKHFLPVTFCDLGNGKRDWRAKGFPAPRPLFGLSEIAGRPDAMVLVCEGEKTRDAGAALFPDMVATTPPHGAKSPQLAEWSALAGRVVVLAGDHDEPGRKDKKGKPLHPGRDFTDAVYELAVKAGAAEVLHLHSNRLGAWVWSGDDKHTRPDPLPDGWDLADAIEEGWTPQRVEEARVGPDFLMPYLDAQGRAKTEARAQGLHVLEEDGEDRSWPFRETEAGIEKRIERTDKESGITTVEWRWVFSPLRIVADTRNLDGEEWGRLLEIVDRDKRTKLVAMPMSMLAGDGNPYRERCLSAGLIMAPGRFAREALHEYISMSRPADRAQCVSRTGWHDRAYVTMDGTFGENRERVIVQRPEASSFTHAFRQRGTLAGWQENVARLAIGNSRLVLALSAAFAGPLLYPVSAEGGGFHFRGASSTGKSTTLIAAGSVWGGGGLHGFLKTWRGTANGLEGTAATHSDALLCLDEMGQVSASEAGQVAYMLANGQGKTRAGRSGEARASAEWRLIFLSTGEIGLSDKMTEDGRGRRAAAGQEVRVVDIAADAGAGLGLFENIHGFPSATAFAEHLKRATGENYGIPSREFLSAITEDFDNLAPLVKGFCTEFVDTHCPAKADGQVKRVAGRFALVAAGGELAAKLGILPWPEGEAEAGAARCFKDWLGLRGGVEPAEDRQAVAAVRRFIELHGTSRFEPMGDLVPKDRDGWPVEQRTINRVGFRNRIEDGSTEYLVLPEAWKSEICAGLDSAAVLRALADRGMIQRDRGGKFTIPRRVPGFPKGQIRLHVLTSTLMEGADA</sequence>
<evidence type="ECO:0000313" key="3">
    <source>
        <dbReference type="EMBL" id="GGD93484.1"/>
    </source>
</evidence>
<organism evidence="3 4">
    <name type="scientific">Aureimonas endophytica</name>
    <dbReference type="NCBI Taxonomy" id="2027858"/>
    <lineage>
        <taxon>Bacteria</taxon>
        <taxon>Pseudomonadati</taxon>
        <taxon>Pseudomonadota</taxon>
        <taxon>Alphaproteobacteria</taxon>
        <taxon>Hyphomicrobiales</taxon>
        <taxon>Aurantimonadaceae</taxon>
        <taxon>Aureimonas</taxon>
    </lineage>
</organism>
<keyword evidence="4" id="KW-1185">Reference proteome</keyword>
<feature type="region of interest" description="Disordered" evidence="1">
    <location>
        <begin position="1"/>
        <end position="67"/>
    </location>
</feature>
<name>A0A917E2A4_9HYPH</name>
<dbReference type="RefSeq" id="WP_188907106.1">
    <property type="nucleotide sequence ID" value="NZ_BMIQ01000001.1"/>
</dbReference>
<reference evidence="3" key="1">
    <citation type="journal article" date="2014" name="Int. J. Syst. Evol. Microbiol.">
        <title>Complete genome sequence of Corynebacterium casei LMG S-19264T (=DSM 44701T), isolated from a smear-ripened cheese.</title>
        <authorList>
            <consortium name="US DOE Joint Genome Institute (JGI-PGF)"/>
            <person name="Walter F."/>
            <person name="Albersmeier A."/>
            <person name="Kalinowski J."/>
            <person name="Ruckert C."/>
        </authorList>
    </citation>
    <scope>NUCLEOTIDE SEQUENCE</scope>
    <source>
        <strain evidence="3">CGMCC 1.15367</strain>
    </source>
</reference>
<comment type="caution">
    <text evidence="3">The sequence shown here is derived from an EMBL/GenBank/DDBJ whole genome shotgun (WGS) entry which is preliminary data.</text>
</comment>
<dbReference type="InterPro" id="IPR009270">
    <property type="entry name" value="DUF927"/>
</dbReference>
<dbReference type="AlphaFoldDB" id="A0A917E2A4"/>
<dbReference type="Proteomes" id="UP000644699">
    <property type="component" value="Unassembled WGS sequence"/>
</dbReference>
<evidence type="ECO:0000313" key="4">
    <source>
        <dbReference type="Proteomes" id="UP000644699"/>
    </source>
</evidence>
<feature type="domain" description="DUF927" evidence="2">
    <location>
        <begin position="309"/>
        <end position="596"/>
    </location>
</feature>
<proteinExistence type="predicted"/>
<gene>
    <name evidence="3" type="ORF">GCM10011390_10330</name>
</gene>
<evidence type="ECO:0000259" key="2">
    <source>
        <dbReference type="Pfam" id="PF06048"/>
    </source>
</evidence>
<dbReference type="Pfam" id="PF06048">
    <property type="entry name" value="DUF927"/>
    <property type="match status" value="1"/>
</dbReference>
<reference evidence="3" key="2">
    <citation type="submission" date="2020-09" db="EMBL/GenBank/DDBJ databases">
        <authorList>
            <person name="Sun Q."/>
            <person name="Zhou Y."/>
        </authorList>
    </citation>
    <scope>NUCLEOTIDE SEQUENCE</scope>
    <source>
        <strain evidence="3">CGMCC 1.15367</strain>
    </source>
</reference>
<dbReference type="EMBL" id="BMIQ01000001">
    <property type="protein sequence ID" value="GGD93484.1"/>
    <property type="molecule type" value="Genomic_DNA"/>
</dbReference>
<accession>A0A917E2A4</accession>
<protein>
    <recommendedName>
        <fullName evidence="2">DUF927 domain-containing protein</fullName>
    </recommendedName>
</protein>